<name>A0ABQ0H397_9HYPH</name>
<dbReference type="Proteomes" id="UP001628091">
    <property type="component" value="Unassembled WGS sequence"/>
</dbReference>
<evidence type="ECO:0000259" key="1">
    <source>
        <dbReference type="Pfam" id="PF08241"/>
    </source>
</evidence>
<protein>
    <recommendedName>
        <fullName evidence="1">Methyltransferase type 11 domain-containing protein</fullName>
    </recommendedName>
</protein>
<dbReference type="EMBL" id="BAAFZP010000001">
    <property type="protein sequence ID" value="GAB1583407.1"/>
    <property type="molecule type" value="Genomic_DNA"/>
</dbReference>
<gene>
    <name evidence="2" type="ORF">PPNSA23_33500</name>
</gene>
<keyword evidence="3" id="KW-1185">Reference proteome</keyword>
<dbReference type="InterPro" id="IPR050508">
    <property type="entry name" value="Methyltransf_Superfamily"/>
</dbReference>
<dbReference type="PANTHER" id="PTHR42912">
    <property type="entry name" value="METHYLTRANSFERASE"/>
    <property type="match status" value="1"/>
</dbReference>
<proteinExistence type="predicted"/>
<dbReference type="InterPro" id="IPR029063">
    <property type="entry name" value="SAM-dependent_MTases_sf"/>
</dbReference>
<feature type="domain" description="Methyltransferase type 11" evidence="1">
    <location>
        <begin position="51"/>
        <end position="149"/>
    </location>
</feature>
<dbReference type="InterPro" id="IPR013216">
    <property type="entry name" value="Methyltransf_11"/>
</dbReference>
<dbReference type="Pfam" id="PF08241">
    <property type="entry name" value="Methyltransf_11"/>
    <property type="match status" value="1"/>
</dbReference>
<organism evidence="2 3">
    <name type="scientific">Phyllobacterium phragmitis</name>
    <dbReference type="NCBI Taxonomy" id="2670329"/>
    <lineage>
        <taxon>Bacteria</taxon>
        <taxon>Pseudomonadati</taxon>
        <taxon>Pseudomonadota</taxon>
        <taxon>Alphaproteobacteria</taxon>
        <taxon>Hyphomicrobiales</taxon>
        <taxon>Phyllobacteriaceae</taxon>
        <taxon>Phyllobacterium</taxon>
    </lineage>
</organism>
<dbReference type="Gene3D" id="3.40.50.150">
    <property type="entry name" value="Vaccinia Virus protein VP39"/>
    <property type="match status" value="1"/>
</dbReference>
<dbReference type="CDD" id="cd02440">
    <property type="entry name" value="AdoMet_MTases"/>
    <property type="match status" value="1"/>
</dbReference>
<dbReference type="SUPFAM" id="SSF53335">
    <property type="entry name" value="S-adenosyl-L-methionine-dependent methyltransferases"/>
    <property type="match status" value="1"/>
</dbReference>
<comment type="caution">
    <text evidence="2">The sequence shown here is derived from an EMBL/GenBank/DDBJ whole genome shotgun (WGS) entry which is preliminary data.</text>
</comment>
<evidence type="ECO:0000313" key="2">
    <source>
        <dbReference type="EMBL" id="GAB1583407.1"/>
    </source>
</evidence>
<dbReference type="RefSeq" id="WP_407865849.1">
    <property type="nucleotide sequence ID" value="NZ_BAAFZP010000001.1"/>
</dbReference>
<accession>A0ABQ0H397</accession>
<sequence length="256" mass="28844">MAQRKILPPEEYYDFISPQYDSMFVDPVSRAEDAVVKAILDRTIRAGASLLDCGCGTGLGRAMTADITDDYLGIDISEAMVMRARHNHRLNYRGEAMFLTADMARLDFLADGSFDCVISLNGAFSHVRDGWAAATEMIRVLRPGGALFVMVYSRYALSRLRRFWRNGLCSDEGAYAVRHDDRDCASWARFYTPRELKGCFGALAEVSTIPLNIIPDNFCRRSRNMRRLIVLMAFETRLPTFLHGLGHALILTGIKR</sequence>
<dbReference type="PANTHER" id="PTHR42912:SF80">
    <property type="entry name" value="METHYLTRANSFERASE DOMAIN-CONTAINING PROTEIN"/>
    <property type="match status" value="1"/>
</dbReference>
<evidence type="ECO:0000313" key="3">
    <source>
        <dbReference type="Proteomes" id="UP001628091"/>
    </source>
</evidence>
<reference evidence="2 3" key="1">
    <citation type="submission" date="2024-10" db="EMBL/GenBank/DDBJ databases">
        <title>Isolation, draft genome sequencing and identification of Phyllobacterium sp. NSA23, isolated from leaf soil.</title>
        <authorList>
            <person name="Akita H."/>
        </authorList>
    </citation>
    <scope>NUCLEOTIDE SEQUENCE [LARGE SCALE GENOMIC DNA]</scope>
    <source>
        <strain evidence="2 3">NSA23</strain>
    </source>
</reference>